<keyword evidence="3" id="KW-1185">Reference proteome</keyword>
<accession>A0A4Q7L8H0</accession>
<feature type="region of interest" description="Disordered" evidence="1">
    <location>
        <begin position="1"/>
        <end position="23"/>
    </location>
</feature>
<dbReference type="Proteomes" id="UP000293433">
    <property type="component" value="Unassembled WGS sequence"/>
</dbReference>
<feature type="compositionally biased region" description="Basic and acidic residues" evidence="1">
    <location>
        <begin position="1"/>
        <end position="10"/>
    </location>
</feature>
<gene>
    <name evidence="2" type="ORF">EV685_3976</name>
</gene>
<evidence type="ECO:0000256" key="1">
    <source>
        <dbReference type="SAM" id="MobiDB-lite"/>
    </source>
</evidence>
<dbReference type="Pfam" id="PF06073">
    <property type="entry name" value="DUF934"/>
    <property type="match status" value="1"/>
</dbReference>
<evidence type="ECO:0000313" key="3">
    <source>
        <dbReference type="Proteomes" id="UP000293433"/>
    </source>
</evidence>
<dbReference type="InterPro" id="IPR008318">
    <property type="entry name" value="UCP030820"/>
</dbReference>
<organism evidence="2 3">
    <name type="scientific">Sphaerotilus mobilis</name>
    <dbReference type="NCBI Taxonomy" id="47994"/>
    <lineage>
        <taxon>Bacteria</taxon>
        <taxon>Pseudomonadati</taxon>
        <taxon>Pseudomonadota</taxon>
        <taxon>Betaproteobacteria</taxon>
        <taxon>Burkholderiales</taxon>
        <taxon>Sphaerotilaceae</taxon>
        <taxon>Sphaerotilus</taxon>
    </lineage>
</organism>
<dbReference type="OrthoDB" id="9800421at2"/>
<comment type="caution">
    <text evidence="2">The sequence shown here is derived from an EMBL/GenBank/DDBJ whole genome shotgun (WGS) entry which is preliminary data.</text>
</comment>
<dbReference type="EMBL" id="SGWV01000014">
    <property type="protein sequence ID" value="RZS46719.1"/>
    <property type="molecule type" value="Genomic_DNA"/>
</dbReference>
<name>A0A4Q7L8H0_9BURK</name>
<sequence length="180" mass="19920">MKFITTHHDPAWTTVGGEDGPSPHPIARDGQLLTLEQWHAVRDTWPAGLRTGVILANTDDVENLAGDLPRLALVVLEFPKWVDGRAYSQARLLRRRYRFAGEVRARGDVLVDMLPLLQRCGVDAVVLRHDQSVEAAERALGFFGGHYQGDVSETRPLFKRPADAAWKADEAEFVNAGAAI</sequence>
<evidence type="ECO:0000313" key="2">
    <source>
        <dbReference type="EMBL" id="RZS46719.1"/>
    </source>
</evidence>
<dbReference type="PIRSF" id="PIRSF030820">
    <property type="entry name" value="UCP030820"/>
    <property type="match status" value="1"/>
</dbReference>
<dbReference type="RefSeq" id="WP_130483793.1">
    <property type="nucleotide sequence ID" value="NZ_SGWV01000014.1"/>
</dbReference>
<dbReference type="AlphaFoldDB" id="A0A4Q7L8H0"/>
<protein>
    <submittedName>
        <fullName evidence="2">Uncharacterized protein (DUF934 family)</fullName>
    </submittedName>
</protein>
<proteinExistence type="predicted"/>
<reference evidence="2 3" key="1">
    <citation type="submission" date="2019-02" db="EMBL/GenBank/DDBJ databases">
        <title>Genomic Encyclopedia of Type Strains, Phase IV (KMG-IV): sequencing the most valuable type-strain genomes for metagenomic binning, comparative biology and taxonomic classification.</title>
        <authorList>
            <person name="Goeker M."/>
        </authorList>
    </citation>
    <scope>NUCLEOTIDE SEQUENCE [LARGE SCALE GENOMIC DNA]</scope>
    <source>
        <strain evidence="2 3">DSM 10617</strain>
    </source>
</reference>